<dbReference type="AlphaFoldDB" id="A0A699GMM5"/>
<proteinExistence type="predicted"/>
<comment type="caution">
    <text evidence="2">The sequence shown here is derived from an EMBL/GenBank/DDBJ whole genome shotgun (WGS) entry which is preliminary data.</text>
</comment>
<evidence type="ECO:0000256" key="1">
    <source>
        <dbReference type="SAM" id="MobiDB-lite"/>
    </source>
</evidence>
<organism evidence="2">
    <name type="scientific">Tanacetum cinerariifolium</name>
    <name type="common">Dalmatian daisy</name>
    <name type="synonym">Chrysanthemum cinerariifolium</name>
    <dbReference type="NCBI Taxonomy" id="118510"/>
    <lineage>
        <taxon>Eukaryota</taxon>
        <taxon>Viridiplantae</taxon>
        <taxon>Streptophyta</taxon>
        <taxon>Embryophyta</taxon>
        <taxon>Tracheophyta</taxon>
        <taxon>Spermatophyta</taxon>
        <taxon>Magnoliopsida</taxon>
        <taxon>eudicotyledons</taxon>
        <taxon>Gunneridae</taxon>
        <taxon>Pentapetalae</taxon>
        <taxon>asterids</taxon>
        <taxon>campanulids</taxon>
        <taxon>Asterales</taxon>
        <taxon>Asteraceae</taxon>
        <taxon>Asteroideae</taxon>
        <taxon>Anthemideae</taxon>
        <taxon>Anthemidinae</taxon>
        <taxon>Tanacetum</taxon>
    </lineage>
</organism>
<feature type="compositionally biased region" description="Polar residues" evidence="1">
    <location>
        <begin position="261"/>
        <end position="274"/>
    </location>
</feature>
<gene>
    <name evidence="2" type="ORF">Tci_001926</name>
</gene>
<feature type="region of interest" description="Disordered" evidence="1">
    <location>
        <begin position="255"/>
        <end position="279"/>
    </location>
</feature>
<dbReference type="EMBL" id="BKCJ010000114">
    <property type="protein sequence ID" value="GEU29948.1"/>
    <property type="molecule type" value="Genomic_DNA"/>
</dbReference>
<accession>A0A699GMM5</accession>
<protein>
    <submittedName>
        <fullName evidence="2">Uncharacterized protein</fullName>
    </submittedName>
</protein>
<name>A0A699GMM5_TANCI</name>
<evidence type="ECO:0000313" key="2">
    <source>
        <dbReference type="EMBL" id="GEU29948.1"/>
    </source>
</evidence>
<sequence>MRNLVFADLRRIRMTKVQSAIFIAVASLFFWQWQLSSLAVGTSSASRNSLTGSGNALCILFPTKNVLDLEEAKTAQAKEIVCLKKKVKTLELKRKSRTSGLKRLRKVRTASIIKSSTEASLGHQEDASKQQRMIDSIDQDVEITLDDETQGRMNKEDMFRVNDLDGDEVIIDVIVGKNVEQSTKVTEKVVSIVDPVTTADIEVTTAATTPQISKDELTLAQTLIVIKAAKHKAITTAATIVTAAGTRTKAKRIVMQEPSERSTPTPIDSSQKLSQAKDKGKGKMMLFNNTMKWIEAFVPMDTELVKSNEKAAKDNAKAAEDSEKAKEDDDDVIIKATPLSSKSLTIVDYKIYKEGKKSYSKIIGADGNSQSYLAFGKMFKNINRESLKVLWSIVKARFKKIKPIDDMDNLLF</sequence>
<reference evidence="2" key="1">
    <citation type="journal article" date="2019" name="Sci. Rep.">
        <title>Draft genome of Tanacetum cinerariifolium, the natural source of mosquito coil.</title>
        <authorList>
            <person name="Yamashiro T."/>
            <person name="Shiraishi A."/>
            <person name="Satake H."/>
            <person name="Nakayama K."/>
        </authorList>
    </citation>
    <scope>NUCLEOTIDE SEQUENCE</scope>
</reference>